<protein>
    <submittedName>
        <fullName evidence="2">Uncharacterized protein</fullName>
    </submittedName>
</protein>
<accession>A0AC34GDZ1</accession>
<dbReference type="WBParaSite" id="ES5_v2.g27755.t1">
    <property type="protein sequence ID" value="ES5_v2.g27755.t1"/>
    <property type="gene ID" value="ES5_v2.g27755"/>
</dbReference>
<evidence type="ECO:0000313" key="2">
    <source>
        <dbReference type="WBParaSite" id="ES5_v2.g27755.t1"/>
    </source>
</evidence>
<reference evidence="2" key="1">
    <citation type="submission" date="2022-11" db="UniProtKB">
        <authorList>
            <consortium name="WormBaseParasite"/>
        </authorList>
    </citation>
    <scope>IDENTIFICATION</scope>
</reference>
<dbReference type="Proteomes" id="UP000887579">
    <property type="component" value="Unplaced"/>
</dbReference>
<sequence>MTQLCENDAIASSSAAAVAEVAAQVGGVNIRLVDDMYFLRHILDMKPSSDDDSSSNIEIHTSSPNSPPTPQRTRSRLLGHRQSMTASTTPYTSSSISTSTSSQNHQQNNHHQTSSTSPYSSPPISTSPNGYTLYHPGMKD</sequence>
<evidence type="ECO:0000313" key="1">
    <source>
        <dbReference type="Proteomes" id="UP000887579"/>
    </source>
</evidence>
<proteinExistence type="predicted"/>
<organism evidence="1 2">
    <name type="scientific">Panagrolaimus sp. ES5</name>
    <dbReference type="NCBI Taxonomy" id="591445"/>
    <lineage>
        <taxon>Eukaryota</taxon>
        <taxon>Metazoa</taxon>
        <taxon>Ecdysozoa</taxon>
        <taxon>Nematoda</taxon>
        <taxon>Chromadorea</taxon>
        <taxon>Rhabditida</taxon>
        <taxon>Tylenchina</taxon>
        <taxon>Panagrolaimomorpha</taxon>
        <taxon>Panagrolaimoidea</taxon>
        <taxon>Panagrolaimidae</taxon>
        <taxon>Panagrolaimus</taxon>
    </lineage>
</organism>
<name>A0AC34GDZ1_9BILA</name>